<dbReference type="Gene3D" id="1.10.357.10">
    <property type="entry name" value="Tetracycline Repressor, domain 2"/>
    <property type="match status" value="1"/>
</dbReference>
<evidence type="ECO:0000256" key="2">
    <source>
        <dbReference type="ARBA" id="ARBA00023125"/>
    </source>
</evidence>
<evidence type="ECO:0000256" key="3">
    <source>
        <dbReference type="ARBA" id="ARBA00023163"/>
    </source>
</evidence>
<dbReference type="PANTHER" id="PTHR30055">
    <property type="entry name" value="HTH-TYPE TRANSCRIPTIONAL REGULATOR RUTR"/>
    <property type="match status" value="1"/>
</dbReference>
<dbReference type="EMBL" id="JAWJYN010000001">
    <property type="protein sequence ID" value="MDZ8160962.1"/>
    <property type="molecule type" value="Genomic_DNA"/>
</dbReference>
<dbReference type="SUPFAM" id="SSF48498">
    <property type="entry name" value="Tetracyclin repressor-like, C-terminal domain"/>
    <property type="match status" value="1"/>
</dbReference>
<proteinExistence type="predicted"/>
<dbReference type="RefSeq" id="WP_194423632.1">
    <property type="nucleotide sequence ID" value="NZ_BAAAPT010000001.1"/>
</dbReference>
<protein>
    <submittedName>
        <fullName evidence="6">TetR/AcrR family transcriptional regulator</fullName>
    </submittedName>
</protein>
<feature type="domain" description="HTH tetR-type" evidence="5">
    <location>
        <begin position="12"/>
        <end position="72"/>
    </location>
</feature>
<dbReference type="InterPro" id="IPR001647">
    <property type="entry name" value="HTH_TetR"/>
</dbReference>
<evidence type="ECO:0000256" key="4">
    <source>
        <dbReference type="PROSITE-ProRule" id="PRU00335"/>
    </source>
</evidence>
<dbReference type="SUPFAM" id="SSF46689">
    <property type="entry name" value="Homeodomain-like"/>
    <property type="match status" value="1"/>
</dbReference>
<evidence type="ECO:0000256" key="1">
    <source>
        <dbReference type="ARBA" id="ARBA00023015"/>
    </source>
</evidence>
<gene>
    <name evidence="6" type="ORF">R2Q92_03880</name>
</gene>
<keyword evidence="7" id="KW-1185">Reference proteome</keyword>
<name>A0ABU5N4W4_9MICO</name>
<dbReference type="Proteomes" id="UP001291912">
    <property type="component" value="Unassembled WGS sequence"/>
</dbReference>
<feature type="DNA-binding region" description="H-T-H motif" evidence="4">
    <location>
        <begin position="35"/>
        <end position="54"/>
    </location>
</feature>
<accession>A0ABU5N4W4</accession>
<evidence type="ECO:0000313" key="6">
    <source>
        <dbReference type="EMBL" id="MDZ8160962.1"/>
    </source>
</evidence>
<dbReference type="InterPro" id="IPR036271">
    <property type="entry name" value="Tet_transcr_reg_TetR-rel_C_sf"/>
</dbReference>
<sequence length="196" mass="21365">MTDRRGGAPRSEAARLAILRATARLFLQRGFAHLSIEGIAAEAGVGKQTIYRWWPTKSDLVAEALLEGMLMPEHVVPRFDGALREDLVHWMRTVMAFVDDPRHDEMLKSLVAAGTVNPAIGERVRENLGADADLVRRLERGVIDGELPATAPVGSIVELLIGAIVLRIVVRSDADQEGEAERLVDVVLGRYAPGEG</sequence>
<evidence type="ECO:0000259" key="5">
    <source>
        <dbReference type="PROSITE" id="PS50977"/>
    </source>
</evidence>
<organism evidence="6 7">
    <name type="scientific">Microbacterium aquimaris</name>
    <dbReference type="NCBI Taxonomy" id="459816"/>
    <lineage>
        <taxon>Bacteria</taxon>
        <taxon>Bacillati</taxon>
        <taxon>Actinomycetota</taxon>
        <taxon>Actinomycetes</taxon>
        <taxon>Micrococcales</taxon>
        <taxon>Microbacteriaceae</taxon>
        <taxon>Microbacterium</taxon>
    </lineage>
</organism>
<dbReference type="InterPro" id="IPR009057">
    <property type="entry name" value="Homeodomain-like_sf"/>
</dbReference>
<dbReference type="PROSITE" id="PS50977">
    <property type="entry name" value="HTH_TETR_2"/>
    <property type="match status" value="1"/>
</dbReference>
<dbReference type="Pfam" id="PF16859">
    <property type="entry name" value="TetR_C_11"/>
    <property type="match status" value="1"/>
</dbReference>
<keyword evidence="3" id="KW-0804">Transcription</keyword>
<keyword evidence="1" id="KW-0805">Transcription regulation</keyword>
<reference evidence="6 7" key="1">
    <citation type="submission" date="2023-10" db="EMBL/GenBank/DDBJ databases">
        <title>Microbacterium xanthum sp. nov., isolated from seaweed.</title>
        <authorList>
            <person name="Lee S.D."/>
        </authorList>
    </citation>
    <scope>NUCLEOTIDE SEQUENCE [LARGE SCALE GENOMIC DNA]</scope>
    <source>
        <strain evidence="6 7">KCTC 19124</strain>
    </source>
</reference>
<dbReference type="PRINTS" id="PR00455">
    <property type="entry name" value="HTHTETR"/>
</dbReference>
<dbReference type="Gene3D" id="1.10.10.60">
    <property type="entry name" value="Homeodomain-like"/>
    <property type="match status" value="1"/>
</dbReference>
<evidence type="ECO:0000313" key="7">
    <source>
        <dbReference type="Proteomes" id="UP001291912"/>
    </source>
</evidence>
<keyword evidence="2 4" id="KW-0238">DNA-binding</keyword>
<dbReference type="Pfam" id="PF00440">
    <property type="entry name" value="TetR_N"/>
    <property type="match status" value="1"/>
</dbReference>
<dbReference type="PANTHER" id="PTHR30055:SF148">
    <property type="entry name" value="TETR-FAMILY TRANSCRIPTIONAL REGULATOR"/>
    <property type="match status" value="1"/>
</dbReference>
<comment type="caution">
    <text evidence="6">The sequence shown here is derived from an EMBL/GenBank/DDBJ whole genome shotgun (WGS) entry which is preliminary data.</text>
</comment>
<dbReference type="InterPro" id="IPR011075">
    <property type="entry name" value="TetR_C"/>
</dbReference>
<dbReference type="InterPro" id="IPR050109">
    <property type="entry name" value="HTH-type_TetR-like_transc_reg"/>
</dbReference>